<dbReference type="GO" id="GO:0033180">
    <property type="term" value="C:proton-transporting V-type ATPase, V1 domain"/>
    <property type="evidence" value="ECO:0007669"/>
    <property type="project" value="InterPro"/>
</dbReference>
<evidence type="ECO:0000256" key="1">
    <source>
        <dbReference type="ARBA" id="ARBA00010148"/>
    </source>
</evidence>
<dbReference type="AlphaFoldDB" id="A0A6G0WJT5"/>
<dbReference type="InterPro" id="IPR005772">
    <property type="entry name" value="ATPase_V1-cplx_fsu_euk"/>
</dbReference>
<sequence length="347" mass="38061">MEGTKLVGVIGDEDTVTGFILAGVGHRTPEGTNFLVVKPNTPISVIEDAFKRLTSRDDIAIILINQHVAEEIRHLLNAYDKTIPTVLEIPSKDSPYDPAKDYIMKRVNLMNAKLNCLVDKPHSPAFASLGGVDKRALDLLSLLQSGRKPIQTFVQTITGSGTAGLDEPLAVAKAVEAQFVGHFSGAHGIGQILLVGKDEQDRVSQFIFVQHAVQFVASSINTISVVRVDDKDQTLCVLVVVTPQWTNLVLSTDIPHCEADVLVFYRFDIEPNRGDGRHDFAELELVQNGGFTSGIESHHQNTHLFLAKEAFKHAGKCHAHGDGRVLLDWLTGKRKLNCVQPPVRVFI</sequence>
<protein>
    <recommendedName>
        <fullName evidence="7">V-type proton ATPase subunit F</fullName>
    </recommendedName>
</protein>
<dbReference type="FunFam" id="3.40.50.10580:FF:000004">
    <property type="entry name" value="V-type proton ATPase subunit F"/>
    <property type="match status" value="1"/>
</dbReference>
<evidence type="ECO:0000256" key="2">
    <source>
        <dbReference type="ARBA" id="ARBA00022448"/>
    </source>
</evidence>
<reference evidence="5 6" key="1">
    <citation type="submission" date="2019-07" db="EMBL/GenBank/DDBJ databases">
        <title>Genomics analysis of Aphanomyces spp. identifies a new class of oomycete effector associated with host adaptation.</title>
        <authorList>
            <person name="Gaulin E."/>
        </authorList>
    </citation>
    <scope>NUCLEOTIDE SEQUENCE [LARGE SCALE GENOMIC DNA]</scope>
    <source>
        <strain evidence="5 6">ATCC 201684</strain>
    </source>
</reference>
<dbReference type="NCBIfam" id="TIGR01101">
    <property type="entry name" value="V_ATP_synt_F"/>
    <property type="match status" value="1"/>
</dbReference>
<keyword evidence="2" id="KW-0813">Transport</keyword>
<keyword evidence="6" id="KW-1185">Reference proteome</keyword>
<dbReference type="Pfam" id="PF01990">
    <property type="entry name" value="ATP-synt_F"/>
    <property type="match status" value="1"/>
</dbReference>
<proteinExistence type="inferred from homology"/>
<organism evidence="5 6">
    <name type="scientific">Aphanomyces euteiches</name>
    <dbReference type="NCBI Taxonomy" id="100861"/>
    <lineage>
        <taxon>Eukaryota</taxon>
        <taxon>Sar</taxon>
        <taxon>Stramenopiles</taxon>
        <taxon>Oomycota</taxon>
        <taxon>Saprolegniomycetes</taxon>
        <taxon>Saprolegniales</taxon>
        <taxon>Verrucalvaceae</taxon>
        <taxon>Aphanomyces</taxon>
    </lineage>
</organism>
<evidence type="ECO:0000313" key="5">
    <source>
        <dbReference type="EMBL" id="KAF0727487.1"/>
    </source>
</evidence>
<evidence type="ECO:0000256" key="3">
    <source>
        <dbReference type="ARBA" id="ARBA00022781"/>
    </source>
</evidence>
<gene>
    <name evidence="5" type="ORF">Ae201684_014508</name>
</gene>
<dbReference type="VEuPathDB" id="FungiDB:AeMF1_001681"/>
<accession>A0A6G0WJT5</accession>
<comment type="caution">
    <text evidence="5">The sequence shown here is derived from an EMBL/GenBank/DDBJ whole genome shotgun (WGS) entry which is preliminary data.</text>
</comment>
<dbReference type="Gene3D" id="3.40.50.10580">
    <property type="entry name" value="ATPase, V1 complex, subunit F"/>
    <property type="match status" value="1"/>
</dbReference>
<dbReference type="InterPro" id="IPR036906">
    <property type="entry name" value="ATPase_V1_fsu_sf"/>
</dbReference>
<dbReference type="SUPFAM" id="SSF159468">
    <property type="entry name" value="AtpF-like"/>
    <property type="match status" value="1"/>
</dbReference>
<name>A0A6G0WJT5_9STRA</name>
<keyword evidence="4" id="KW-0406">Ion transport</keyword>
<dbReference type="InterPro" id="IPR008218">
    <property type="entry name" value="ATPase_V1-cplx_f_g_su"/>
</dbReference>
<dbReference type="PANTHER" id="PTHR13861">
    <property type="entry name" value="VACUOLAR ATP SYNTHASE SUBUNIT F"/>
    <property type="match status" value="1"/>
</dbReference>
<comment type="similarity">
    <text evidence="1">Belongs to the V-ATPase F subunit family.</text>
</comment>
<evidence type="ECO:0008006" key="7">
    <source>
        <dbReference type="Google" id="ProtNLM"/>
    </source>
</evidence>
<evidence type="ECO:0000256" key="4">
    <source>
        <dbReference type="ARBA" id="ARBA00023065"/>
    </source>
</evidence>
<evidence type="ECO:0000313" key="6">
    <source>
        <dbReference type="Proteomes" id="UP000481153"/>
    </source>
</evidence>
<keyword evidence="3" id="KW-0375">Hydrogen ion transport</keyword>
<dbReference type="PANTHER" id="PTHR13861:SF2">
    <property type="entry name" value="V-TYPE PROTON ATPASE SUBUNIT F"/>
    <property type="match status" value="1"/>
</dbReference>
<dbReference type="EMBL" id="VJMJ01000194">
    <property type="protein sequence ID" value="KAF0727487.1"/>
    <property type="molecule type" value="Genomic_DNA"/>
</dbReference>
<dbReference type="Proteomes" id="UP000481153">
    <property type="component" value="Unassembled WGS sequence"/>
</dbReference>
<dbReference type="GO" id="GO:0046961">
    <property type="term" value="F:proton-transporting ATPase activity, rotational mechanism"/>
    <property type="evidence" value="ECO:0007669"/>
    <property type="project" value="InterPro"/>
</dbReference>